<keyword evidence="5" id="KW-0808">Transferase</keyword>
<dbReference type="GO" id="GO:0004366">
    <property type="term" value="F:glycerol-3-phosphate O-acyltransferase activity"/>
    <property type="evidence" value="ECO:0007669"/>
    <property type="project" value="TreeGrafter"/>
</dbReference>
<evidence type="ECO:0000256" key="14">
    <source>
        <dbReference type="SAM" id="Phobius"/>
    </source>
</evidence>
<comment type="pathway">
    <text evidence="2">Lipid metabolism.</text>
</comment>
<evidence type="ECO:0000256" key="11">
    <source>
        <dbReference type="ARBA" id="ARBA00023264"/>
    </source>
</evidence>
<evidence type="ECO:0000256" key="3">
    <source>
        <dbReference type="ARBA" id="ARBA00008655"/>
    </source>
</evidence>
<reference evidence="17" key="2">
    <citation type="submission" date="2020-10" db="UniProtKB">
        <authorList>
            <consortium name="WormBaseParasite"/>
        </authorList>
    </citation>
    <scope>IDENTIFICATION</scope>
</reference>
<dbReference type="Pfam" id="PF01553">
    <property type="entry name" value="Acyltransferase"/>
    <property type="match status" value="1"/>
</dbReference>
<comment type="pathway">
    <text evidence="13">Phospholipid metabolism.</text>
</comment>
<evidence type="ECO:0000256" key="5">
    <source>
        <dbReference type="ARBA" id="ARBA00022679"/>
    </source>
</evidence>
<evidence type="ECO:0000313" key="16">
    <source>
        <dbReference type="Proteomes" id="UP000492821"/>
    </source>
</evidence>
<evidence type="ECO:0000256" key="2">
    <source>
        <dbReference type="ARBA" id="ARBA00005189"/>
    </source>
</evidence>
<feature type="transmembrane region" description="Helical" evidence="14">
    <location>
        <begin position="147"/>
        <end position="165"/>
    </location>
</feature>
<dbReference type="SMART" id="SM00563">
    <property type="entry name" value="PlsC"/>
    <property type="match status" value="1"/>
</dbReference>
<name>A0A7E4UMR8_PANRE</name>
<comment type="subcellular location">
    <subcellularLocation>
        <location evidence="1">Membrane</location>
    </subcellularLocation>
</comment>
<keyword evidence="9 14" id="KW-0472">Membrane</keyword>
<evidence type="ECO:0000256" key="7">
    <source>
        <dbReference type="ARBA" id="ARBA00022989"/>
    </source>
</evidence>
<keyword evidence="12" id="KW-0012">Acyltransferase</keyword>
<dbReference type="GO" id="GO:0008654">
    <property type="term" value="P:phospholipid biosynthetic process"/>
    <property type="evidence" value="ECO:0007669"/>
    <property type="project" value="UniProtKB-KW"/>
</dbReference>
<evidence type="ECO:0000256" key="4">
    <source>
        <dbReference type="ARBA" id="ARBA00022516"/>
    </source>
</evidence>
<evidence type="ECO:0000256" key="8">
    <source>
        <dbReference type="ARBA" id="ARBA00023098"/>
    </source>
</evidence>
<feature type="transmembrane region" description="Helical" evidence="14">
    <location>
        <begin position="171"/>
        <end position="191"/>
    </location>
</feature>
<evidence type="ECO:0000256" key="9">
    <source>
        <dbReference type="ARBA" id="ARBA00023136"/>
    </source>
</evidence>
<dbReference type="GO" id="GO:0016020">
    <property type="term" value="C:membrane"/>
    <property type="evidence" value="ECO:0007669"/>
    <property type="project" value="UniProtKB-SubCell"/>
</dbReference>
<organism evidence="16 17">
    <name type="scientific">Panagrellus redivivus</name>
    <name type="common">Microworm</name>
    <dbReference type="NCBI Taxonomy" id="6233"/>
    <lineage>
        <taxon>Eukaryota</taxon>
        <taxon>Metazoa</taxon>
        <taxon>Ecdysozoa</taxon>
        <taxon>Nematoda</taxon>
        <taxon>Chromadorea</taxon>
        <taxon>Rhabditida</taxon>
        <taxon>Tylenchina</taxon>
        <taxon>Panagrolaimomorpha</taxon>
        <taxon>Panagrolaimoidea</taxon>
        <taxon>Panagrolaimidae</taxon>
        <taxon>Panagrellus</taxon>
    </lineage>
</organism>
<dbReference type="PANTHER" id="PTHR23063:SF2">
    <property type="entry name" value="GLYCEROL-3-PHOSPHATE ACYLTRANSFERASE 4, ISOFORM D-RELATED"/>
    <property type="match status" value="1"/>
</dbReference>
<dbReference type="GO" id="GO:0019432">
    <property type="term" value="P:triglyceride biosynthetic process"/>
    <property type="evidence" value="ECO:0007669"/>
    <property type="project" value="TreeGrafter"/>
</dbReference>
<comment type="similarity">
    <text evidence="3">Belongs to the 1-acyl-sn-glycerol-3-phosphate acyltransferase family.</text>
</comment>
<dbReference type="GO" id="GO:0005783">
    <property type="term" value="C:endoplasmic reticulum"/>
    <property type="evidence" value="ECO:0007669"/>
    <property type="project" value="TreeGrafter"/>
</dbReference>
<keyword evidence="7 14" id="KW-1133">Transmembrane helix</keyword>
<evidence type="ECO:0000256" key="10">
    <source>
        <dbReference type="ARBA" id="ARBA00023209"/>
    </source>
</evidence>
<dbReference type="InterPro" id="IPR045252">
    <property type="entry name" value="LPCAT1-like"/>
</dbReference>
<keyword evidence="16" id="KW-1185">Reference proteome</keyword>
<dbReference type="SUPFAM" id="SSF69593">
    <property type="entry name" value="Glycerol-3-phosphate (1)-acyltransferase"/>
    <property type="match status" value="1"/>
</dbReference>
<evidence type="ECO:0000256" key="1">
    <source>
        <dbReference type="ARBA" id="ARBA00004370"/>
    </source>
</evidence>
<keyword evidence="10" id="KW-0594">Phospholipid biosynthesis</keyword>
<sequence length="438" mass="50085">MLWLLWNVYLAFIASLVVSTLIVIISGNSWGPIPHWYATFLIFIVERFSPKLRCEPPNGQRLKIVDKRYSGKFANQILSRPLEDVDSDDERPKAVDTDSPSLQLFDVQTEMLQAGVEAIIQDDLLFTCDLAPTTNWNALEPPPFNTLVQWTIYIALGLVRWFVLLPAKCGIFVSSLFWLTGCAVLAVIVKFDERQRLYIGRTFCRLFSASTGLIGYYEKHSEHRPQKPGIAVSNHVSSNDIMVLYSDPENTGYTITGQKHSGIIGWVEKTSDYVASTLWMNRADAKDRTEFQKILLNYATDKTKNPILLFPEGYCTNAVAVSQFRRGCFIENVDVYPIAMRQDSRLGDAFWKEDTYLPYILRLLTSYAIIYHIKYLPSMRRKQNETAESFAYRVQKAIAEAFDADAIPFDLSLLKKKSEQTQMFAKNQSKFAEFVSQM</sequence>
<evidence type="ECO:0000256" key="13">
    <source>
        <dbReference type="ARBA" id="ARBA00025707"/>
    </source>
</evidence>
<keyword evidence="8" id="KW-0443">Lipid metabolism</keyword>
<evidence type="ECO:0000256" key="12">
    <source>
        <dbReference type="ARBA" id="ARBA00023315"/>
    </source>
</evidence>
<dbReference type="Proteomes" id="UP000492821">
    <property type="component" value="Unassembled WGS sequence"/>
</dbReference>
<keyword evidence="6 14" id="KW-0812">Transmembrane</keyword>
<evidence type="ECO:0000313" key="17">
    <source>
        <dbReference type="WBParaSite" id="Pan_g10318.t1"/>
    </source>
</evidence>
<keyword evidence="11" id="KW-1208">Phospholipid metabolism</keyword>
<proteinExistence type="inferred from homology"/>
<dbReference type="InterPro" id="IPR002123">
    <property type="entry name" value="Plipid/glycerol_acylTrfase"/>
</dbReference>
<evidence type="ECO:0000259" key="15">
    <source>
        <dbReference type="SMART" id="SM00563"/>
    </source>
</evidence>
<evidence type="ECO:0000256" key="6">
    <source>
        <dbReference type="ARBA" id="ARBA00022692"/>
    </source>
</evidence>
<dbReference type="CDD" id="cd07991">
    <property type="entry name" value="LPLAT_LPCAT1-like"/>
    <property type="match status" value="1"/>
</dbReference>
<keyword evidence="4" id="KW-0444">Lipid biosynthesis</keyword>
<feature type="transmembrane region" description="Helical" evidence="14">
    <location>
        <begin position="6"/>
        <end position="25"/>
    </location>
</feature>
<reference evidence="16" key="1">
    <citation type="journal article" date="2013" name="Genetics">
        <title>The draft genome and transcriptome of Panagrellus redivivus are shaped by the harsh demands of a free-living lifestyle.</title>
        <authorList>
            <person name="Srinivasan J."/>
            <person name="Dillman A.R."/>
            <person name="Macchietto M.G."/>
            <person name="Heikkinen L."/>
            <person name="Lakso M."/>
            <person name="Fracchia K.M."/>
            <person name="Antoshechkin I."/>
            <person name="Mortazavi A."/>
            <person name="Wong G."/>
            <person name="Sternberg P.W."/>
        </authorList>
    </citation>
    <scope>NUCLEOTIDE SEQUENCE [LARGE SCALE GENOMIC DNA]</scope>
    <source>
        <strain evidence="16">MT8872</strain>
    </source>
</reference>
<dbReference type="PANTHER" id="PTHR23063">
    <property type="entry name" value="PHOSPHOLIPID ACYLTRANSFERASE"/>
    <property type="match status" value="1"/>
</dbReference>
<feature type="domain" description="Phospholipid/glycerol acyltransferase" evidence="15">
    <location>
        <begin position="229"/>
        <end position="343"/>
    </location>
</feature>
<dbReference type="WBParaSite" id="Pan_g10318.t1">
    <property type="protein sequence ID" value="Pan_g10318.t1"/>
    <property type="gene ID" value="Pan_g10318"/>
</dbReference>
<accession>A0A7E4UMR8</accession>
<dbReference type="AlphaFoldDB" id="A0A7E4UMR8"/>
<protein>
    <submittedName>
        <fullName evidence="17">PlsC domain-containing protein</fullName>
    </submittedName>
</protein>